<reference evidence="2 3" key="1">
    <citation type="submission" date="2024-02" db="EMBL/GenBank/DDBJ databases">
        <title>A draft genome for the cacao thread blight pathogen Marasmius crinis-equi.</title>
        <authorList>
            <person name="Cohen S.P."/>
            <person name="Baruah I.K."/>
            <person name="Amoako-Attah I."/>
            <person name="Bukari Y."/>
            <person name="Meinhardt L.W."/>
            <person name="Bailey B.A."/>
        </authorList>
    </citation>
    <scope>NUCLEOTIDE SEQUENCE [LARGE SCALE GENOMIC DNA]</scope>
    <source>
        <strain evidence="2 3">GH-76</strain>
    </source>
</reference>
<name>A0ABR3G0W3_9AGAR</name>
<dbReference type="Pfam" id="PF09174">
    <property type="entry name" value="Maf1"/>
    <property type="match status" value="1"/>
</dbReference>
<evidence type="ECO:0000313" key="3">
    <source>
        <dbReference type="Proteomes" id="UP001465976"/>
    </source>
</evidence>
<feature type="compositionally biased region" description="Acidic residues" evidence="1">
    <location>
        <begin position="230"/>
        <end position="247"/>
    </location>
</feature>
<proteinExistence type="predicted"/>
<dbReference type="InterPro" id="IPR038564">
    <property type="entry name" value="Maf1_sf"/>
</dbReference>
<feature type="compositionally biased region" description="Low complexity" evidence="1">
    <location>
        <begin position="329"/>
        <end position="339"/>
    </location>
</feature>
<evidence type="ECO:0008006" key="4">
    <source>
        <dbReference type="Google" id="ProtNLM"/>
    </source>
</evidence>
<dbReference type="Proteomes" id="UP001465976">
    <property type="component" value="Unassembled WGS sequence"/>
</dbReference>
<dbReference type="PANTHER" id="PTHR22504:SF0">
    <property type="entry name" value="REPRESSOR OF RNA POLYMERASE III TRANSCRIPTION MAF1 HOMOLOG"/>
    <property type="match status" value="1"/>
</dbReference>
<evidence type="ECO:0000256" key="1">
    <source>
        <dbReference type="SAM" id="MobiDB-lite"/>
    </source>
</evidence>
<feature type="compositionally biased region" description="Polar residues" evidence="1">
    <location>
        <begin position="303"/>
        <end position="314"/>
    </location>
</feature>
<dbReference type="EMBL" id="JBAHYK010000013">
    <property type="protein sequence ID" value="KAL0581290.1"/>
    <property type="molecule type" value="Genomic_DNA"/>
</dbReference>
<keyword evidence="3" id="KW-1185">Reference proteome</keyword>
<dbReference type="PANTHER" id="PTHR22504">
    <property type="entry name" value="REPRESSOR OF RNA POLYMERASE III TRANSCRIPTION MAF1"/>
    <property type="match status" value="1"/>
</dbReference>
<feature type="compositionally biased region" description="Acidic residues" evidence="1">
    <location>
        <begin position="262"/>
        <end position="273"/>
    </location>
</feature>
<accession>A0ABR3G0W3</accession>
<evidence type="ECO:0000313" key="2">
    <source>
        <dbReference type="EMBL" id="KAL0581290.1"/>
    </source>
</evidence>
<dbReference type="InterPro" id="IPR015257">
    <property type="entry name" value="Maf1"/>
</dbReference>
<sequence>MKYIENPALSRLAQSLSHEGPECSVNVRMEAYSCKNIKRDKKLFKSLEEVYSNANDSHPSDSPPLAATLLEPEMTPFGPFDNHSSRKTLYLLISTLNIAFPDHEFSDVRPAHFNREESGASVLNALSTTLLAPHRAGMNAPRTYSSYPSNSPDLFPSSSFVGGGTTSMSPLTLSGIGAMPRSPFSPPPIVAGTHPNVYRLVDDVIGLEECEVYSYTPEIESDPHAVGDFDSGDEAELGNDDDEDDYDGVGISPNKNGRWDEDATFEFDDYDIDESPRTNNLHSLYSPRRRPTRQHVHIHPGDSASSSATNSPDTPYNPGMPPRLRQRRSSPSPRSSGMTRPPPRNNSMTDALATPISMKYHPRRRSSRGALLWSSHWFFLNRKQKRILFVSVWARSRGVGRASWDDEEELEEVYPSSYGDDDYIDFDEDYSVIIADDPVIKVENTEPTIAGKSSSIGGMGKERFVGWEGGAGAGARAIGLVQG</sequence>
<comment type="caution">
    <text evidence="2">The sequence shown here is derived from an EMBL/GenBank/DDBJ whole genome shotgun (WGS) entry which is preliminary data.</text>
</comment>
<feature type="region of interest" description="Disordered" evidence="1">
    <location>
        <begin position="216"/>
        <end position="350"/>
    </location>
</feature>
<protein>
    <recommendedName>
        <fullName evidence="4">Maf1-domain-containing protein</fullName>
    </recommendedName>
</protein>
<gene>
    <name evidence="2" type="ORF">V5O48_000773</name>
</gene>
<dbReference type="Gene3D" id="3.40.1000.50">
    <property type="entry name" value="Repressor of RNA polymerase III transcription Maf1"/>
    <property type="match status" value="2"/>
</dbReference>
<organism evidence="2 3">
    <name type="scientific">Marasmius crinis-equi</name>
    <dbReference type="NCBI Taxonomy" id="585013"/>
    <lineage>
        <taxon>Eukaryota</taxon>
        <taxon>Fungi</taxon>
        <taxon>Dikarya</taxon>
        <taxon>Basidiomycota</taxon>
        <taxon>Agaricomycotina</taxon>
        <taxon>Agaricomycetes</taxon>
        <taxon>Agaricomycetidae</taxon>
        <taxon>Agaricales</taxon>
        <taxon>Marasmiineae</taxon>
        <taxon>Marasmiaceae</taxon>
        <taxon>Marasmius</taxon>
    </lineage>
</organism>
<feature type="compositionally biased region" description="Basic residues" evidence="1">
    <location>
        <begin position="287"/>
        <end position="298"/>
    </location>
</feature>